<comment type="caution">
    <text evidence="2">The sequence shown here is derived from an EMBL/GenBank/DDBJ whole genome shotgun (WGS) entry which is preliminary data.</text>
</comment>
<dbReference type="RefSeq" id="WP_109968487.1">
    <property type="nucleotide sequence ID" value="NZ_CP176093.1"/>
</dbReference>
<protein>
    <submittedName>
        <fullName evidence="2">Transglutaminase</fullName>
    </submittedName>
</protein>
<organism evidence="2 3">
    <name type="scientific">Methanospirillum lacunae</name>
    <dbReference type="NCBI Taxonomy" id="668570"/>
    <lineage>
        <taxon>Archaea</taxon>
        <taxon>Methanobacteriati</taxon>
        <taxon>Methanobacteriota</taxon>
        <taxon>Stenosarchaea group</taxon>
        <taxon>Methanomicrobia</taxon>
        <taxon>Methanomicrobiales</taxon>
        <taxon>Methanospirillaceae</taxon>
        <taxon>Methanospirillum</taxon>
    </lineage>
</organism>
<dbReference type="Gene3D" id="3.10.620.30">
    <property type="match status" value="1"/>
</dbReference>
<name>A0A2V2N6Z1_9EURY</name>
<feature type="domain" description="Transglutaminase-like" evidence="1">
    <location>
        <begin position="31"/>
        <end position="137"/>
    </location>
</feature>
<sequence length="218" mass="24429">MPLPPLVRPVSVTPYLACSPVISCTDPGIRNRARELIRGTSTEYEQIQCLYTYVRDEISHSVDAGQSQLIWKTTQVMTAGHALCFIKSHLFVSLCRSVGIPAGLCYQRLKKEDGSYVLHGLAAVWIEDDGRWFRLDPRGNKPGVDAQFNPYGIEQIAYPKMEDPGEWLDPHIYPEPWDEIMHLFKISPDISAFINASARIQTPPSQVHRSGSAPPVLV</sequence>
<dbReference type="GeneID" id="97548144"/>
<proteinExistence type="predicted"/>
<dbReference type="AlphaFoldDB" id="A0A2V2N6Z1"/>
<keyword evidence="3" id="KW-1185">Reference proteome</keyword>
<dbReference type="EMBL" id="QGMY01000007">
    <property type="protein sequence ID" value="PWR71997.1"/>
    <property type="molecule type" value="Genomic_DNA"/>
</dbReference>
<evidence type="ECO:0000313" key="3">
    <source>
        <dbReference type="Proteomes" id="UP000245657"/>
    </source>
</evidence>
<evidence type="ECO:0000313" key="2">
    <source>
        <dbReference type="EMBL" id="PWR71997.1"/>
    </source>
</evidence>
<reference evidence="2 3" key="1">
    <citation type="submission" date="2018-05" db="EMBL/GenBank/DDBJ databases">
        <title>Draft genome of Methanospirillum lacunae Ki8-1.</title>
        <authorList>
            <person name="Dueholm M.S."/>
            <person name="Nielsen P.H."/>
            <person name="Bakmann L.F."/>
            <person name="Otzen D.E."/>
        </authorList>
    </citation>
    <scope>NUCLEOTIDE SEQUENCE [LARGE SCALE GENOMIC DNA]</scope>
    <source>
        <strain evidence="2 3">Ki8-1</strain>
    </source>
</reference>
<dbReference type="Pfam" id="PF01841">
    <property type="entry name" value="Transglut_core"/>
    <property type="match status" value="1"/>
</dbReference>
<dbReference type="OrthoDB" id="18481at2157"/>
<dbReference type="Proteomes" id="UP000245657">
    <property type="component" value="Unassembled WGS sequence"/>
</dbReference>
<dbReference type="InterPro" id="IPR038765">
    <property type="entry name" value="Papain-like_cys_pep_sf"/>
</dbReference>
<gene>
    <name evidence="2" type="ORF">DK846_08355</name>
</gene>
<dbReference type="SUPFAM" id="SSF54001">
    <property type="entry name" value="Cysteine proteinases"/>
    <property type="match status" value="1"/>
</dbReference>
<dbReference type="InterPro" id="IPR002931">
    <property type="entry name" value="Transglutaminase-like"/>
</dbReference>
<accession>A0A2V2N6Z1</accession>
<evidence type="ECO:0000259" key="1">
    <source>
        <dbReference type="Pfam" id="PF01841"/>
    </source>
</evidence>
<dbReference type="PANTHER" id="PTHR33490:SF3">
    <property type="entry name" value="CONSERVED INTEGRAL MEMBRANE PROTEIN"/>
    <property type="match status" value="1"/>
</dbReference>
<dbReference type="PANTHER" id="PTHR33490">
    <property type="entry name" value="BLR5614 PROTEIN-RELATED"/>
    <property type="match status" value="1"/>
</dbReference>